<dbReference type="Gene3D" id="1.10.30.50">
    <property type="match status" value="1"/>
</dbReference>
<dbReference type="SMART" id="SM00507">
    <property type="entry name" value="HNHc"/>
    <property type="match status" value="1"/>
</dbReference>
<evidence type="ECO:0000259" key="1">
    <source>
        <dbReference type="SMART" id="SM00507"/>
    </source>
</evidence>
<protein>
    <submittedName>
        <fullName evidence="2">HNH endonuclease</fullName>
    </submittedName>
</protein>
<dbReference type="CDD" id="cd00085">
    <property type="entry name" value="HNHc"/>
    <property type="match status" value="1"/>
</dbReference>
<dbReference type="EMBL" id="JAMZFV010000019">
    <property type="protein sequence ID" value="MCP1110894.1"/>
    <property type="molecule type" value="Genomic_DNA"/>
</dbReference>
<name>A0ABT1EJM4_9FIRM</name>
<organism evidence="2 3">
    <name type="scientific">Ohessyouella blattaphilus</name>
    <dbReference type="NCBI Taxonomy" id="2949333"/>
    <lineage>
        <taxon>Bacteria</taxon>
        <taxon>Bacillati</taxon>
        <taxon>Bacillota</taxon>
        <taxon>Clostridia</taxon>
        <taxon>Lachnospirales</taxon>
        <taxon>Lachnospiraceae</taxon>
        <taxon>Ohessyouella</taxon>
    </lineage>
</organism>
<keyword evidence="2" id="KW-0378">Hydrolase</keyword>
<proteinExistence type="predicted"/>
<sequence>MKRNTYKYGFIKAILDNIFNSKEIPEGFYISYLELFSKFAENYWNLVAKYSIKQMRRDNKSEYSRIEVIINNMVKGSSELSQIEFHSLEKSLKDEMIKQVMKECSRTVLGALYEDFEGLVYGFDIKGTGITISPSAYIYITSHKVELEKLNYYSWAKFLEKINSDEATIRLLAKLELATPKRNNLAKYREYLRDIQGEKDCFYCEKELSKTAHVDHFIPWSFIKDDKIWNLVLACPRCNIMKRDKLPPHEYIKKIIKRNELRRKQKESPFIEEFTSYRVRELGEIWQHARRSGYKEMNKI</sequence>
<accession>A0ABT1EJM4</accession>
<gene>
    <name evidence="2" type="ORF">NK118_11600</name>
</gene>
<reference evidence="2 3" key="1">
    <citation type="journal article" date="2022" name="Genome Biol. Evol.">
        <title>Host diet, physiology and behaviors set the stage for Lachnospiraceae cladogenesis.</title>
        <authorList>
            <person name="Vera-Ponce De Leon A."/>
            <person name="Schneider M."/>
            <person name="Jahnes B.C."/>
            <person name="Sadowski V."/>
            <person name="Camuy-Velez L.A."/>
            <person name="Duan J."/>
            <person name="Sabree Z.L."/>
        </authorList>
    </citation>
    <scope>NUCLEOTIDE SEQUENCE [LARGE SCALE GENOMIC DNA]</scope>
    <source>
        <strain evidence="2 3">PAL227</strain>
    </source>
</reference>
<evidence type="ECO:0000313" key="2">
    <source>
        <dbReference type="EMBL" id="MCP1110894.1"/>
    </source>
</evidence>
<dbReference type="Proteomes" id="UP001523565">
    <property type="component" value="Unassembled WGS sequence"/>
</dbReference>
<comment type="caution">
    <text evidence="2">The sequence shown here is derived from an EMBL/GenBank/DDBJ whole genome shotgun (WGS) entry which is preliminary data.</text>
</comment>
<dbReference type="InterPro" id="IPR003615">
    <property type="entry name" value="HNH_nuc"/>
</dbReference>
<dbReference type="GO" id="GO:0004519">
    <property type="term" value="F:endonuclease activity"/>
    <property type="evidence" value="ECO:0007669"/>
    <property type="project" value="UniProtKB-KW"/>
</dbReference>
<keyword evidence="3" id="KW-1185">Reference proteome</keyword>
<evidence type="ECO:0000313" key="3">
    <source>
        <dbReference type="Proteomes" id="UP001523565"/>
    </source>
</evidence>
<dbReference type="RefSeq" id="WP_262069775.1">
    <property type="nucleotide sequence ID" value="NZ_JAMXOC010000019.1"/>
</dbReference>
<feature type="domain" description="HNH nuclease" evidence="1">
    <location>
        <begin position="187"/>
        <end position="240"/>
    </location>
</feature>
<keyword evidence="2" id="KW-0540">Nuclease</keyword>
<dbReference type="Pfam" id="PF13395">
    <property type="entry name" value="HNH_4"/>
    <property type="match status" value="1"/>
</dbReference>
<keyword evidence="2" id="KW-0255">Endonuclease</keyword>